<keyword evidence="1" id="KW-0812">Transmembrane</keyword>
<keyword evidence="1" id="KW-1133">Transmembrane helix</keyword>
<dbReference type="GO" id="GO:0051087">
    <property type="term" value="F:protein-folding chaperone binding"/>
    <property type="evidence" value="ECO:0007669"/>
    <property type="project" value="InterPro"/>
</dbReference>
<keyword evidence="3" id="KW-1185">Reference proteome</keyword>
<protein>
    <submittedName>
        <fullName evidence="2">Uncharacterized protein</fullName>
    </submittedName>
</protein>
<gene>
    <name evidence="2" type="ORF">NQ318_004926</name>
</gene>
<reference evidence="2" key="1">
    <citation type="journal article" date="2023" name="Insect Mol. Biol.">
        <title>Genome sequencing provides insights into the evolution of gene families encoding plant cell wall-degrading enzymes in longhorned beetles.</title>
        <authorList>
            <person name="Shin N.R."/>
            <person name="Okamura Y."/>
            <person name="Kirsch R."/>
            <person name="Pauchet Y."/>
        </authorList>
    </citation>
    <scope>NUCLEOTIDE SEQUENCE</scope>
    <source>
        <strain evidence="2">AMC_N1</strain>
    </source>
</reference>
<sequence>MNSILYWIVFGILVTLIVVFLSYIALNFILDYCLKGHEELGKMQHVGKEDHDEKSRLNKYHFNRHDVEDLTRIQGDFKTVFPKVTIVNEVDAHSVDQLLKKDQKHEHSSSLSDINEEDGSRFSIDDLHSAAASVYSTITEEREDELKEKKGISKSVDDLEFCDPRGIDVLKEINWIEEETKKVEAELNYFIGSTNDVKFYEINEKFLRLMIALCDIHCETEDLRRKKRETLEYIENCQKKLKEKGANAL</sequence>
<proteinExistence type="predicted"/>
<evidence type="ECO:0000313" key="3">
    <source>
        <dbReference type="Proteomes" id="UP001162162"/>
    </source>
</evidence>
<keyword evidence="1" id="KW-0472">Membrane</keyword>
<dbReference type="Gene3D" id="1.20.58.120">
    <property type="entry name" value="BAG domain"/>
    <property type="match status" value="1"/>
</dbReference>
<dbReference type="Proteomes" id="UP001162162">
    <property type="component" value="Unassembled WGS sequence"/>
</dbReference>
<dbReference type="EMBL" id="JAPWTK010000023">
    <property type="protein sequence ID" value="KAJ8957446.1"/>
    <property type="molecule type" value="Genomic_DNA"/>
</dbReference>
<evidence type="ECO:0000256" key="1">
    <source>
        <dbReference type="SAM" id="Phobius"/>
    </source>
</evidence>
<name>A0AAV8Z2I2_9CUCU</name>
<dbReference type="SUPFAM" id="SSF63491">
    <property type="entry name" value="BAG domain"/>
    <property type="match status" value="1"/>
</dbReference>
<dbReference type="InterPro" id="IPR036533">
    <property type="entry name" value="BAG_dom_sf"/>
</dbReference>
<dbReference type="AlphaFoldDB" id="A0AAV8Z2I2"/>
<evidence type="ECO:0000313" key="2">
    <source>
        <dbReference type="EMBL" id="KAJ8957446.1"/>
    </source>
</evidence>
<feature type="transmembrane region" description="Helical" evidence="1">
    <location>
        <begin position="6"/>
        <end position="30"/>
    </location>
</feature>
<comment type="caution">
    <text evidence="2">The sequence shown here is derived from an EMBL/GenBank/DDBJ whole genome shotgun (WGS) entry which is preliminary data.</text>
</comment>
<organism evidence="2 3">
    <name type="scientific">Aromia moschata</name>
    <dbReference type="NCBI Taxonomy" id="1265417"/>
    <lineage>
        <taxon>Eukaryota</taxon>
        <taxon>Metazoa</taxon>
        <taxon>Ecdysozoa</taxon>
        <taxon>Arthropoda</taxon>
        <taxon>Hexapoda</taxon>
        <taxon>Insecta</taxon>
        <taxon>Pterygota</taxon>
        <taxon>Neoptera</taxon>
        <taxon>Endopterygota</taxon>
        <taxon>Coleoptera</taxon>
        <taxon>Polyphaga</taxon>
        <taxon>Cucujiformia</taxon>
        <taxon>Chrysomeloidea</taxon>
        <taxon>Cerambycidae</taxon>
        <taxon>Cerambycinae</taxon>
        <taxon>Callichromatini</taxon>
        <taxon>Aromia</taxon>
    </lineage>
</organism>
<accession>A0AAV8Z2I2</accession>